<dbReference type="PRINTS" id="PR01005">
    <property type="entry name" value="FLGHOOKAP1"/>
</dbReference>
<comment type="similarity">
    <text evidence="3 7">Belongs to the flagella basal body rod proteins family.</text>
</comment>
<dbReference type="RefSeq" id="WP_080531371.1">
    <property type="nucleotide sequence ID" value="NZ_CP012331.1"/>
</dbReference>
<evidence type="ECO:0000259" key="10">
    <source>
        <dbReference type="Pfam" id="PF06429"/>
    </source>
</evidence>
<gene>
    <name evidence="7 13" type="primary">flgK</name>
    <name evidence="13" type="ORF">LZG35_15055</name>
</gene>
<dbReference type="GO" id="GO:0044780">
    <property type="term" value="P:bacterial-type flagellum assembly"/>
    <property type="evidence" value="ECO:0007669"/>
    <property type="project" value="InterPro"/>
</dbReference>
<comment type="subcellular location">
    <subcellularLocation>
        <location evidence="1 7">Bacterial flagellum</location>
    </subcellularLocation>
    <subcellularLocation>
        <location evidence="2 7">Secreted</location>
    </subcellularLocation>
</comment>
<dbReference type="SUPFAM" id="SSF64518">
    <property type="entry name" value="Phase 1 flagellin"/>
    <property type="match status" value="1"/>
</dbReference>
<feature type="domain" description="Flagellar hook-associated protein FlgK helical" evidence="12">
    <location>
        <begin position="84"/>
        <end position="318"/>
    </location>
</feature>
<dbReference type="InterPro" id="IPR002371">
    <property type="entry name" value="FlgK"/>
</dbReference>
<evidence type="ECO:0000256" key="1">
    <source>
        <dbReference type="ARBA" id="ARBA00004365"/>
    </source>
</evidence>
<evidence type="ECO:0000256" key="6">
    <source>
        <dbReference type="ARBA" id="ARBA00023143"/>
    </source>
</evidence>
<evidence type="ECO:0000256" key="5">
    <source>
        <dbReference type="ARBA" id="ARBA00022525"/>
    </source>
</evidence>
<dbReference type="InterPro" id="IPR010930">
    <property type="entry name" value="Flg_bb/hook_C_dom"/>
</dbReference>
<dbReference type="Proteomes" id="UP001107961">
    <property type="component" value="Unassembled WGS sequence"/>
</dbReference>
<comment type="caution">
    <text evidence="13">The sequence shown here is derived from an EMBL/GenBank/DDBJ whole genome shotgun (WGS) entry which is preliminary data.</text>
</comment>
<dbReference type="KEGG" id="axe:P40_16100"/>
<evidence type="ECO:0000256" key="7">
    <source>
        <dbReference type="RuleBase" id="RU362065"/>
    </source>
</evidence>
<keyword evidence="13" id="KW-0966">Cell projection</keyword>
<keyword evidence="14" id="KW-1185">Reference proteome</keyword>
<organism evidence="13 14">
    <name type="scientific">Alloalcanivorax xenomutans</name>
    <dbReference type="NCBI Taxonomy" id="1094342"/>
    <lineage>
        <taxon>Bacteria</taxon>
        <taxon>Pseudomonadati</taxon>
        <taxon>Pseudomonadota</taxon>
        <taxon>Gammaproteobacteria</taxon>
        <taxon>Oceanospirillales</taxon>
        <taxon>Alcanivoracaceae</taxon>
        <taxon>Alloalcanivorax</taxon>
    </lineage>
</organism>
<sequence>MSLFSIGLSGLNAAQNALYATSNNISNVYTPGYNRELVLLGERGVGNGVQVNDIQRQFDQYVAGQLNQSTSNASALQAYETQVSQIDNLLADQEAGLAPLIQNFFSSLEDLAGAPSDPSSRQGVIGSADTLSAQFRSFQQYLDDMQNGINGQISDEITQINNTAEQIANLNREIALAKAKQGEAPNALLNQRDQLVAELSERIDVKLSVQESGTYNLSIGNGQPLVAGTRSFELEAVESKTDPSRLVVGYHDSAGNLVELKSKNIQGGSLGGLLNFREETLDKTQNELGRLAVSLAQAFNEQHRDGVDLNGDAGGDLFAIGSPRLYSHADNTGTATLSVAFGDAEGLITSDYTVTVVDPATGEFAITRNDNGETVNATLDANNQLSFGGVVVTIDDPAQLAANDRFEVQPTRYAAGGMEMLIRDTAEIAAGSAAGSGNNENALALQELQNQSLVSGNATFSQAYASLVGDVGNRTNIVKVNLAAQQGLQEQLSAVQQSVSGVDLNEEAANLIRFQQYFQANAKVIEVGSTVLDSILGLR</sequence>
<dbReference type="InterPro" id="IPR053927">
    <property type="entry name" value="FlgK_helical"/>
</dbReference>
<evidence type="ECO:0000256" key="2">
    <source>
        <dbReference type="ARBA" id="ARBA00004613"/>
    </source>
</evidence>
<feature type="domain" description="Flagellar basal-body/hook protein C-terminal" evidence="10">
    <location>
        <begin position="499"/>
        <end position="537"/>
    </location>
</feature>
<feature type="coiled-coil region" evidence="8">
    <location>
        <begin position="153"/>
        <end position="180"/>
    </location>
</feature>
<evidence type="ECO:0000256" key="8">
    <source>
        <dbReference type="SAM" id="Coils"/>
    </source>
</evidence>
<dbReference type="Pfam" id="PF21158">
    <property type="entry name" value="flgK_1st_1"/>
    <property type="match status" value="1"/>
</dbReference>
<keyword evidence="13" id="KW-0282">Flagellum</keyword>
<dbReference type="Pfam" id="PF06429">
    <property type="entry name" value="Flg_bbr_C"/>
    <property type="match status" value="1"/>
</dbReference>
<dbReference type="GO" id="GO:0005198">
    <property type="term" value="F:structural molecule activity"/>
    <property type="evidence" value="ECO:0007669"/>
    <property type="project" value="UniProtKB-UniRule"/>
</dbReference>
<dbReference type="NCBIfam" id="TIGR02492">
    <property type="entry name" value="flgK_ends"/>
    <property type="match status" value="1"/>
</dbReference>
<proteinExistence type="inferred from homology"/>
<evidence type="ECO:0000313" key="14">
    <source>
        <dbReference type="Proteomes" id="UP001107961"/>
    </source>
</evidence>
<keyword evidence="6 7" id="KW-0975">Bacterial flagellum</keyword>
<dbReference type="GO" id="GO:0009424">
    <property type="term" value="C:bacterial-type flagellum hook"/>
    <property type="evidence" value="ECO:0007669"/>
    <property type="project" value="UniProtKB-UniRule"/>
</dbReference>
<keyword evidence="8" id="KW-0175">Coiled coil</keyword>
<dbReference type="InterPro" id="IPR001444">
    <property type="entry name" value="Flag_bb_rod_N"/>
</dbReference>
<evidence type="ECO:0000313" key="13">
    <source>
        <dbReference type="EMBL" id="MCE7509954.1"/>
    </source>
</evidence>
<evidence type="ECO:0000259" key="12">
    <source>
        <dbReference type="Pfam" id="PF22638"/>
    </source>
</evidence>
<dbReference type="PANTHER" id="PTHR30033">
    <property type="entry name" value="FLAGELLAR HOOK-ASSOCIATED PROTEIN 1"/>
    <property type="match status" value="1"/>
</dbReference>
<name>A0A9Q3ZGV0_9GAMM</name>
<dbReference type="InterPro" id="IPR049119">
    <property type="entry name" value="FlgK_D2-like"/>
</dbReference>
<keyword evidence="5 7" id="KW-0964">Secreted</keyword>
<evidence type="ECO:0000256" key="4">
    <source>
        <dbReference type="ARBA" id="ARBA00016244"/>
    </source>
</evidence>
<dbReference type="Pfam" id="PF22638">
    <property type="entry name" value="FlgK_D1"/>
    <property type="match status" value="1"/>
</dbReference>
<dbReference type="GO" id="GO:0005576">
    <property type="term" value="C:extracellular region"/>
    <property type="evidence" value="ECO:0007669"/>
    <property type="project" value="UniProtKB-SubCell"/>
</dbReference>
<evidence type="ECO:0000256" key="3">
    <source>
        <dbReference type="ARBA" id="ARBA00009677"/>
    </source>
</evidence>
<evidence type="ECO:0000259" key="11">
    <source>
        <dbReference type="Pfam" id="PF21158"/>
    </source>
</evidence>
<dbReference type="EMBL" id="JAJVKT010000019">
    <property type="protein sequence ID" value="MCE7509954.1"/>
    <property type="molecule type" value="Genomic_DNA"/>
</dbReference>
<accession>A0A9Q3ZGV0</accession>
<dbReference type="Pfam" id="PF00460">
    <property type="entry name" value="Flg_bb_rod"/>
    <property type="match status" value="1"/>
</dbReference>
<dbReference type="PANTHER" id="PTHR30033:SF1">
    <property type="entry name" value="FLAGELLAR HOOK-ASSOCIATED PROTEIN 1"/>
    <property type="match status" value="1"/>
</dbReference>
<protein>
    <recommendedName>
        <fullName evidence="4 7">Flagellar hook-associated protein 1</fullName>
        <shortName evidence="7">HAP1</shortName>
    </recommendedName>
</protein>
<feature type="domain" description="Flagellar basal body rod protein N-terminal" evidence="9">
    <location>
        <begin position="6"/>
        <end position="33"/>
    </location>
</feature>
<evidence type="ECO:0000259" key="9">
    <source>
        <dbReference type="Pfam" id="PF00460"/>
    </source>
</evidence>
<keyword evidence="13" id="KW-0969">Cilium</keyword>
<dbReference type="AlphaFoldDB" id="A0A9Q3ZGV0"/>
<reference evidence="13" key="1">
    <citation type="submission" date="2022-01" db="EMBL/GenBank/DDBJ databases">
        <authorList>
            <person name="Karlyshev A.V."/>
            <person name="Jaspars M."/>
        </authorList>
    </citation>
    <scope>NUCLEOTIDE SEQUENCE</scope>
    <source>
        <strain evidence="13">AGSA3-2</strain>
    </source>
</reference>
<feature type="domain" description="Flagellar hook-associated protein 1 D2-like" evidence="11">
    <location>
        <begin position="327"/>
        <end position="410"/>
    </location>
</feature>